<sequence length="304" mass="34843">MKLSIILINYNSSDFTLRCVASIREQTRVPDYELIIVDNNSQPDDFARLQPLAGEPAVTLVRSRLNLGFAGGNMLGVQAASPNAAYYFFLNNDCQLLTDVCGRLYEYMEQHPDVGVCVPQMYNEAGERQHSFSYFPTPGVKLVGHGAMRLFRPDGYPSLKTAYEMPVRVPVVSGSAMFVRATAFAEVGGFDTVYFLYCEEEDLCKRLAQRGHPAVLVPDARFVHYSGGSTRRNLNIEKEFYISLFHYYRKFHSWPARLLLRLFFFLKTIRKVNRDRMYAPLAFFILRGSPVRDSLRYKQNIARH</sequence>
<evidence type="ECO:0000259" key="4">
    <source>
        <dbReference type="Pfam" id="PF00535"/>
    </source>
</evidence>
<name>A0ABP8MJA0_9BACT</name>
<dbReference type="Gene3D" id="3.90.550.10">
    <property type="entry name" value="Spore Coat Polysaccharide Biosynthesis Protein SpsA, Chain A"/>
    <property type="match status" value="1"/>
</dbReference>
<reference evidence="6" key="1">
    <citation type="journal article" date="2019" name="Int. J. Syst. Evol. Microbiol.">
        <title>The Global Catalogue of Microorganisms (GCM) 10K type strain sequencing project: providing services to taxonomists for standard genome sequencing and annotation.</title>
        <authorList>
            <consortium name="The Broad Institute Genomics Platform"/>
            <consortium name="The Broad Institute Genome Sequencing Center for Infectious Disease"/>
            <person name="Wu L."/>
            <person name="Ma J."/>
        </authorList>
    </citation>
    <scope>NUCLEOTIDE SEQUENCE [LARGE SCALE GENOMIC DNA]</scope>
    <source>
        <strain evidence="6">JCM 17927</strain>
    </source>
</reference>
<keyword evidence="2" id="KW-0328">Glycosyltransferase</keyword>
<evidence type="ECO:0000256" key="1">
    <source>
        <dbReference type="ARBA" id="ARBA00006739"/>
    </source>
</evidence>
<dbReference type="InterPro" id="IPR029044">
    <property type="entry name" value="Nucleotide-diphossugar_trans"/>
</dbReference>
<feature type="domain" description="Glycosyltransferase 2-like" evidence="4">
    <location>
        <begin position="4"/>
        <end position="151"/>
    </location>
</feature>
<dbReference type="PANTHER" id="PTHR43179">
    <property type="entry name" value="RHAMNOSYLTRANSFERASE WBBL"/>
    <property type="match status" value="1"/>
</dbReference>
<organism evidence="5 6">
    <name type="scientific">Nibrella saemangeumensis</name>
    <dbReference type="NCBI Taxonomy" id="1084526"/>
    <lineage>
        <taxon>Bacteria</taxon>
        <taxon>Pseudomonadati</taxon>
        <taxon>Bacteroidota</taxon>
        <taxon>Cytophagia</taxon>
        <taxon>Cytophagales</taxon>
        <taxon>Spirosomataceae</taxon>
        <taxon>Nibrella</taxon>
    </lineage>
</organism>
<evidence type="ECO:0000313" key="6">
    <source>
        <dbReference type="Proteomes" id="UP001501175"/>
    </source>
</evidence>
<comment type="similarity">
    <text evidence="1">Belongs to the glycosyltransferase 2 family.</text>
</comment>
<dbReference type="Pfam" id="PF00535">
    <property type="entry name" value="Glycos_transf_2"/>
    <property type="match status" value="1"/>
</dbReference>
<proteinExistence type="inferred from homology"/>
<dbReference type="RefSeq" id="WP_345241774.1">
    <property type="nucleotide sequence ID" value="NZ_BAABHD010000014.1"/>
</dbReference>
<dbReference type="PANTHER" id="PTHR43179:SF12">
    <property type="entry name" value="GALACTOFURANOSYLTRANSFERASE GLFT2"/>
    <property type="match status" value="1"/>
</dbReference>
<dbReference type="InterPro" id="IPR001173">
    <property type="entry name" value="Glyco_trans_2-like"/>
</dbReference>
<evidence type="ECO:0000256" key="3">
    <source>
        <dbReference type="ARBA" id="ARBA00022679"/>
    </source>
</evidence>
<keyword evidence="3" id="KW-0808">Transferase</keyword>
<accession>A0ABP8MJA0</accession>
<evidence type="ECO:0000256" key="2">
    <source>
        <dbReference type="ARBA" id="ARBA00022676"/>
    </source>
</evidence>
<keyword evidence="6" id="KW-1185">Reference proteome</keyword>
<dbReference type="EMBL" id="BAABHD010000014">
    <property type="protein sequence ID" value="GAA4451257.1"/>
    <property type="molecule type" value="Genomic_DNA"/>
</dbReference>
<protein>
    <submittedName>
        <fullName evidence="5">Glycosyltransferase family 2 protein</fullName>
    </submittedName>
</protein>
<gene>
    <name evidence="5" type="ORF">GCM10023189_13030</name>
</gene>
<dbReference type="CDD" id="cd04186">
    <property type="entry name" value="GT_2_like_c"/>
    <property type="match status" value="1"/>
</dbReference>
<evidence type="ECO:0000313" key="5">
    <source>
        <dbReference type="EMBL" id="GAA4451257.1"/>
    </source>
</evidence>
<comment type="caution">
    <text evidence="5">The sequence shown here is derived from an EMBL/GenBank/DDBJ whole genome shotgun (WGS) entry which is preliminary data.</text>
</comment>
<dbReference type="Proteomes" id="UP001501175">
    <property type="component" value="Unassembled WGS sequence"/>
</dbReference>
<dbReference type="SUPFAM" id="SSF53448">
    <property type="entry name" value="Nucleotide-diphospho-sugar transferases"/>
    <property type="match status" value="1"/>
</dbReference>